<dbReference type="EMBL" id="JADNRY010000127">
    <property type="protein sequence ID" value="KAF9064282.1"/>
    <property type="molecule type" value="Genomic_DNA"/>
</dbReference>
<sequence>MKSSSVSSPNVENTEEVRWHHVLDPSLIAHSHINPLSSSFLHPTQATLARKDPNSNEEFLWTSRNQRKNRHIKYTPNTKSRHGSSLLVGLGHMVRIEYWNVSWWLTLNVIQAFTLGSVVWVINGFYSFLPFVDSSFANSVSGIGWSAWVGATIFEFGAILGVLEAWNRGDTANFGWGVSRALGYKDDNDTEAQGNTEFDRDAPGSSNNSVQAKTKLVRKRKWMWYSTDPKYWHELGFLAAFVQFWAATIFWISGFTALPEIQNTISTETGVQDGTFWTPQVVGGTGFIISSTLLILETQKKWYIPNLLSLGWQIAIWNFIGAVGFTLCGALGYASATSTKAAYQSSLCTFWGGWAFLIGSVLQWYEAVNSV</sequence>
<evidence type="ECO:0000313" key="2">
    <source>
        <dbReference type="EMBL" id="KAF9064282.1"/>
    </source>
</evidence>
<evidence type="ECO:0000256" key="1">
    <source>
        <dbReference type="SAM" id="Phobius"/>
    </source>
</evidence>
<gene>
    <name evidence="2" type="ORF">BDP27DRAFT_1230754</name>
</gene>
<accession>A0A9P5PJC2</accession>
<feature type="transmembrane region" description="Helical" evidence="1">
    <location>
        <begin position="142"/>
        <end position="163"/>
    </location>
</feature>
<organism evidence="2 3">
    <name type="scientific">Rhodocollybia butyracea</name>
    <dbReference type="NCBI Taxonomy" id="206335"/>
    <lineage>
        <taxon>Eukaryota</taxon>
        <taxon>Fungi</taxon>
        <taxon>Dikarya</taxon>
        <taxon>Basidiomycota</taxon>
        <taxon>Agaricomycotina</taxon>
        <taxon>Agaricomycetes</taxon>
        <taxon>Agaricomycetidae</taxon>
        <taxon>Agaricales</taxon>
        <taxon>Marasmiineae</taxon>
        <taxon>Omphalotaceae</taxon>
        <taxon>Rhodocollybia</taxon>
    </lineage>
</organism>
<proteinExistence type="predicted"/>
<keyword evidence="3" id="KW-1185">Reference proteome</keyword>
<keyword evidence="1" id="KW-1133">Transmembrane helix</keyword>
<dbReference type="AlphaFoldDB" id="A0A9P5PJC2"/>
<evidence type="ECO:0008006" key="4">
    <source>
        <dbReference type="Google" id="ProtNLM"/>
    </source>
</evidence>
<feature type="transmembrane region" description="Helical" evidence="1">
    <location>
        <begin position="235"/>
        <end position="257"/>
    </location>
</feature>
<feature type="transmembrane region" description="Helical" evidence="1">
    <location>
        <begin position="316"/>
        <end position="336"/>
    </location>
</feature>
<comment type="caution">
    <text evidence="2">The sequence shown here is derived from an EMBL/GenBank/DDBJ whole genome shotgun (WGS) entry which is preliminary data.</text>
</comment>
<name>A0A9P5PJC2_9AGAR</name>
<keyword evidence="1" id="KW-0472">Membrane</keyword>
<reference evidence="2" key="1">
    <citation type="submission" date="2020-11" db="EMBL/GenBank/DDBJ databases">
        <authorList>
            <consortium name="DOE Joint Genome Institute"/>
            <person name="Ahrendt S."/>
            <person name="Riley R."/>
            <person name="Andreopoulos W."/>
            <person name="Labutti K."/>
            <person name="Pangilinan J."/>
            <person name="Ruiz-Duenas F.J."/>
            <person name="Barrasa J.M."/>
            <person name="Sanchez-Garcia M."/>
            <person name="Camarero S."/>
            <person name="Miyauchi S."/>
            <person name="Serrano A."/>
            <person name="Linde D."/>
            <person name="Babiker R."/>
            <person name="Drula E."/>
            <person name="Ayuso-Fernandez I."/>
            <person name="Pacheco R."/>
            <person name="Padilla G."/>
            <person name="Ferreira P."/>
            <person name="Barriuso J."/>
            <person name="Kellner H."/>
            <person name="Castanera R."/>
            <person name="Alfaro M."/>
            <person name="Ramirez L."/>
            <person name="Pisabarro A.G."/>
            <person name="Kuo A."/>
            <person name="Tritt A."/>
            <person name="Lipzen A."/>
            <person name="He G."/>
            <person name="Yan M."/>
            <person name="Ng V."/>
            <person name="Cullen D."/>
            <person name="Martin F."/>
            <person name="Rosso M.-N."/>
            <person name="Henrissat B."/>
            <person name="Hibbett D."/>
            <person name="Martinez A.T."/>
            <person name="Grigoriev I.V."/>
        </authorList>
    </citation>
    <scope>NUCLEOTIDE SEQUENCE</scope>
    <source>
        <strain evidence="2">AH 40177</strain>
    </source>
</reference>
<dbReference type="OrthoDB" id="2603at2759"/>
<dbReference type="Proteomes" id="UP000772434">
    <property type="component" value="Unassembled WGS sequence"/>
</dbReference>
<protein>
    <recommendedName>
        <fullName evidence="4">Integral membrane protein</fullName>
    </recommendedName>
</protein>
<evidence type="ECO:0000313" key="3">
    <source>
        <dbReference type="Proteomes" id="UP000772434"/>
    </source>
</evidence>
<feature type="transmembrane region" description="Helical" evidence="1">
    <location>
        <begin position="101"/>
        <end position="122"/>
    </location>
</feature>
<feature type="transmembrane region" description="Helical" evidence="1">
    <location>
        <begin position="342"/>
        <end position="365"/>
    </location>
</feature>
<keyword evidence="1" id="KW-0812">Transmembrane</keyword>